<dbReference type="InterPro" id="IPR036249">
    <property type="entry name" value="Thioredoxin-like_sf"/>
</dbReference>
<protein>
    <submittedName>
        <fullName evidence="1">DUF1223 domain-containing protein</fullName>
    </submittedName>
</protein>
<reference evidence="1 2" key="1">
    <citation type="submission" date="2019-12" db="EMBL/GenBank/DDBJ databases">
        <title>Snethiella sp. nov. sp. isolated from sea sand.</title>
        <authorList>
            <person name="Kim J."/>
            <person name="Jeong S.E."/>
            <person name="Jung H.S."/>
            <person name="Jeon C.O."/>
        </authorList>
    </citation>
    <scope>NUCLEOTIDE SEQUENCE [LARGE SCALE GENOMIC DNA]</scope>
    <source>
        <strain evidence="1 2">DP05</strain>
    </source>
</reference>
<evidence type="ECO:0000313" key="2">
    <source>
        <dbReference type="Proteomes" id="UP000476030"/>
    </source>
</evidence>
<sequence length="244" mass="26573">MNKSLISLVASIYVTVLMLAGGTGVALAESAHQPSTVVELYTSQGCSSCPPADKLLGDLVKDDTILGLSFAVTYWDYIGWKDIFGNPDNDDRQAAYRGRFNSRYVYTPQMVVGGEAHAVGSDRSTVEALLKKHADHAKSLPLVWAFENDRLDVTLPSRSGNATIWLVDIDGEKDVDIRKGENTGKIITYHNVVRKIRSLGSWTGDTKTVSLNLAEMRAEGRDGCALIVQQGDYGPILAALEVRL</sequence>
<dbReference type="Pfam" id="PF06764">
    <property type="entry name" value="DUF1223"/>
    <property type="match status" value="1"/>
</dbReference>
<organism evidence="1 2">
    <name type="scientific">Sneathiella litorea</name>
    <dbReference type="NCBI Taxonomy" id="2606216"/>
    <lineage>
        <taxon>Bacteria</taxon>
        <taxon>Pseudomonadati</taxon>
        <taxon>Pseudomonadota</taxon>
        <taxon>Alphaproteobacteria</taxon>
        <taxon>Sneathiellales</taxon>
        <taxon>Sneathiellaceae</taxon>
        <taxon>Sneathiella</taxon>
    </lineage>
</organism>
<dbReference type="Proteomes" id="UP000476030">
    <property type="component" value="Unassembled WGS sequence"/>
</dbReference>
<dbReference type="AlphaFoldDB" id="A0A6L8W4P8"/>
<dbReference type="SUPFAM" id="SSF52833">
    <property type="entry name" value="Thioredoxin-like"/>
    <property type="match status" value="1"/>
</dbReference>
<dbReference type="EMBL" id="WTUW01000001">
    <property type="protein sequence ID" value="MZR29483.1"/>
    <property type="molecule type" value="Genomic_DNA"/>
</dbReference>
<gene>
    <name evidence="1" type="ORF">GQE98_02430</name>
</gene>
<comment type="caution">
    <text evidence="1">The sequence shown here is derived from an EMBL/GenBank/DDBJ whole genome shotgun (WGS) entry which is preliminary data.</text>
</comment>
<proteinExistence type="predicted"/>
<evidence type="ECO:0000313" key="1">
    <source>
        <dbReference type="EMBL" id="MZR29483.1"/>
    </source>
</evidence>
<keyword evidence="2" id="KW-1185">Reference proteome</keyword>
<accession>A0A6L8W4P8</accession>
<dbReference type="PANTHER" id="PTHR36057:SF1">
    <property type="entry name" value="LIPOPROTEIN LIPID ATTACHMENT SITE-LIKE PROTEIN, PUTATIVE (DUF1223)-RELATED"/>
    <property type="match status" value="1"/>
</dbReference>
<dbReference type="PANTHER" id="PTHR36057">
    <property type="match status" value="1"/>
</dbReference>
<name>A0A6L8W4P8_9PROT</name>
<dbReference type="RefSeq" id="WP_161313952.1">
    <property type="nucleotide sequence ID" value="NZ_WTUW01000001.1"/>
</dbReference>
<dbReference type="InterPro" id="IPR010634">
    <property type="entry name" value="DUF1223"/>
</dbReference>